<proteinExistence type="predicted"/>
<feature type="compositionally biased region" description="Gly residues" evidence="1">
    <location>
        <begin position="41"/>
        <end position="50"/>
    </location>
</feature>
<feature type="transmembrane region" description="Helical" evidence="2">
    <location>
        <begin position="101"/>
        <end position="120"/>
    </location>
</feature>
<dbReference type="AlphaFoldDB" id="A0A229VVU2"/>
<reference evidence="3 4" key="1">
    <citation type="submission" date="2017-05" db="EMBL/GenBank/DDBJ databases">
        <title>Bifidobacterium vansinderenii sp. nov.</title>
        <authorList>
            <person name="Lugli G.A."/>
            <person name="Duranti S."/>
            <person name="Mangifesta M."/>
        </authorList>
    </citation>
    <scope>NUCLEOTIDE SEQUENCE [LARGE SCALE GENOMIC DNA]</scope>
    <source>
        <strain evidence="3 4">Tam10B</strain>
    </source>
</reference>
<keyword evidence="4" id="KW-1185">Reference proteome</keyword>
<organism evidence="3 4">
    <name type="scientific">Bifidobacterium vansinderenii</name>
    <dbReference type="NCBI Taxonomy" id="1984871"/>
    <lineage>
        <taxon>Bacteria</taxon>
        <taxon>Bacillati</taxon>
        <taxon>Actinomycetota</taxon>
        <taxon>Actinomycetes</taxon>
        <taxon>Bifidobacteriales</taxon>
        <taxon>Bifidobacteriaceae</taxon>
        <taxon>Bifidobacterium</taxon>
    </lineage>
</organism>
<keyword evidence="2" id="KW-0812">Transmembrane</keyword>
<feature type="region of interest" description="Disordered" evidence="1">
    <location>
        <begin position="1"/>
        <end position="51"/>
    </location>
</feature>
<dbReference type="OrthoDB" id="9920846at2"/>
<keyword evidence="2" id="KW-0472">Membrane</keyword>
<keyword evidence="2" id="KW-1133">Transmembrane helix</keyword>
<feature type="transmembrane region" description="Helical" evidence="2">
    <location>
        <begin position="60"/>
        <end position="81"/>
    </location>
</feature>
<dbReference type="Proteomes" id="UP000215433">
    <property type="component" value="Unassembled WGS sequence"/>
</dbReference>
<evidence type="ECO:0000313" key="4">
    <source>
        <dbReference type="Proteomes" id="UP000215433"/>
    </source>
</evidence>
<accession>A0A229VVU2</accession>
<evidence type="ECO:0000256" key="1">
    <source>
        <dbReference type="SAM" id="MobiDB-lite"/>
    </source>
</evidence>
<sequence length="132" mass="13624">MSMGKEMEADGMIFSREPQRPAVKDATDRHGEQHGIEHGNSGRGAGGTGTHGMHRVRARIAAILVGAGAALAMLLSPALALAAEATGNVVSDRTPLTGMDMLSVVGLMAVMVAVGACIILHRTHSDNSSNIK</sequence>
<gene>
    <name evidence="3" type="ORF">Tam10B_2025</name>
</gene>
<evidence type="ECO:0000313" key="3">
    <source>
        <dbReference type="EMBL" id="OXM99747.1"/>
    </source>
</evidence>
<name>A0A229VVU2_9BIFI</name>
<feature type="compositionally biased region" description="Basic and acidic residues" evidence="1">
    <location>
        <begin position="17"/>
        <end position="37"/>
    </location>
</feature>
<dbReference type="EMBL" id="NEWD01000030">
    <property type="protein sequence ID" value="OXM99747.1"/>
    <property type="molecule type" value="Genomic_DNA"/>
</dbReference>
<evidence type="ECO:0000256" key="2">
    <source>
        <dbReference type="SAM" id="Phobius"/>
    </source>
</evidence>
<comment type="caution">
    <text evidence="3">The sequence shown here is derived from an EMBL/GenBank/DDBJ whole genome shotgun (WGS) entry which is preliminary data.</text>
</comment>
<protein>
    <submittedName>
        <fullName evidence="3">Uncharacterized protein</fullName>
    </submittedName>
</protein>
<dbReference type="RefSeq" id="WP_143248635.1">
    <property type="nucleotide sequence ID" value="NZ_NEWD01000030.1"/>
</dbReference>